<name>A0A2H3JSA0_WOLCO</name>
<evidence type="ECO:0000313" key="3">
    <source>
        <dbReference type="Proteomes" id="UP000218811"/>
    </source>
</evidence>
<dbReference type="AlphaFoldDB" id="A0A2H3JSA0"/>
<evidence type="ECO:0000256" key="1">
    <source>
        <dbReference type="SAM" id="MobiDB-lite"/>
    </source>
</evidence>
<keyword evidence="3" id="KW-1185">Reference proteome</keyword>
<gene>
    <name evidence="2" type="ORF">WOLCODRAFT_154851</name>
</gene>
<proteinExistence type="predicted"/>
<protein>
    <submittedName>
        <fullName evidence="2">Uncharacterized protein</fullName>
    </submittedName>
</protein>
<reference evidence="2 3" key="1">
    <citation type="journal article" date="2012" name="Science">
        <title>The Paleozoic origin of enzymatic lignin decomposition reconstructed from 31 fungal genomes.</title>
        <authorList>
            <person name="Floudas D."/>
            <person name="Binder M."/>
            <person name="Riley R."/>
            <person name="Barry K."/>
            <person name="Blanchette R.A."/>
            <person name="Henrissat B."/>
            <person name="Martinez A.T."/>
            <person name="Otillar R."/>
            <person name="Spatafora J.W."/>
            <person name="Yadav J.S."/>
            <person name="Aerts A."/>
            <person name="Benoit I."/>
            <person name="Boyd A."/>
            <person name="Carlson A."/>
            <person name="Copeland A."/>
            <person name="Coutinho P.M."/>
            <person name="de Vries R.P."/>
            <person name="Ferreira P."/>
            <person name="Findley K."/>
            <person name="Foster B."/>
            <person name="Gaskell J."/>
            <person name="Glotzer D."/>
            <person name="Gorecki P."/>
            <person name="Heitman J."/>
            <person name="Hesse C."/>
            <person name="Hori C."/>
            <person name="Igarashi K."/>
            <person name="Jurgens J.A."/>
            <person name="Kallen N."/>
            <person name="Kersten P."/>
            <person name="Kohler A."/>
            <person name="Kuees U."/>
            <person name="Kumar T.K.A."/>
            <person name="Kuo A."/>
            <person name="LaButti K."/>
            <person name="Larrondo L.F."/>
            <person name="Lindquist E."/>
            <person name="Ling A."/>
            <person name="Lombard V."/>
            <person name="Lucas S."/>
            <person name="Lundell T."/>
            <person name="Martin R."/>
            <person name="McLaughlin D.J."/>
            <person name="Morgenstern I."/>
            <person name="Morin E."/>
            <person name="Murat C."/>
            <person name="Nagy L.G."/>
            <person name="Nolan M."/>
            <person name="Ohm R.A."/>
            <person name="Patyshakuliyeva A."/>
            <person name="Rokas A."/>
            <person name="Ruiz-Duenas F.J."/>
            <person name="Sabat G."/>
            <person name="Salamov A."/>
            <person name="Samejima M."/>
            <person name="Schmutz J."/>
            <person name="Slot J.C."/>
            <person name="St John F."/>
            <person name="Stenlid J."/>
            <person name="Sun H."/>
            <person name="Sun S."/>
            <person name="Syed K."/>
            <person name="Tsang A."/>
            <person name="Wiebenga A."/>
            <person name="Young D."/>
            <person name="Pisabarro A."/>
            <person name="Eastwood D.C."/>
            <person name="Martin F."/>
            <person name="Cullen D."/>
            <person name="Grigoriev I.V."/>
            <person name="Hibbett D.S."/>
        </authorList>
    </citation>
    <scope>NUCLEOTIDE SEQUENCE [LARGE SCALE GENOMIC DNA]</scope>
    <source>
        <strain evidence="2 3">MD-104</strain>
    </source>
</reference>
<evidence type="ECO:0000313" key="2">
    <source>
        <dbReference type="EMBL" id="PCH44821.1"/>
    </source>
</evidence>
<accession>A0A2H3JSA0</accession>
<dbReference type="Proteomes" id="UP000218811">
    <property type="component" value="Unassembled WGS sequence"/>
</dbReference>
<organism evidence="2 3">
    <name type="scientific">Wolfiporia cocos (strain MD-104)</name>
    <name type="common">Brown rot fungus</name>
    <dbReference type="NCBI Taxonomy" id="742152"/>
    <lineage>
        <taxon>Eukaryota</taxon>
        <taxon>Fungi</taxon>
        <taxon>Dikarya</taxon>
        <taxon>Basidiomycota</taxon>
        <taxon>Agaricomycotina</taxon>
        <taxon>Agaricomycetes</taxon>
        <taxon>Polyporales</taxon>
        <taxon>Phaeolaceae</taxon>
        <taxon>Wolfiporia</taxon>
    </lineage>
</organism>
<dbReference type="EMBL" id="KB468168">
    <property type="protein sequence ID" value="PCH44821.1"/>
    <property type="molecule type" value="Genomic_DNA"/>
</dbReference>
<feature type="region of interest" description="Disordered" evidence="1">
    <location>
        <begin position="1"/>
        <end position="119"/>
    </location>
</feature>
<sequence length="119" mass="13264">MRRTDPDKGGPTPHPTVERHRDTNKCNAPTLPHGARTRRHLRGPLVAIPDLRLMKAKTPGPDDDSQRPPPPLPRAWALGHRDPPAFHHRHPSPPLRYTAKADGTDDAAWLVPRAPPLPR</sequence>